<proteinExistence type="predicted"/>
<evidence type="ECO:0000313" key="8">
    <source>
        <dbReference type="EMBL" id="GAA1696392.1"/>
    </source>
</evidence>
<dbReference type="Pfam" id="PF07690">
    <property type="entry name" value="MFS_1"/>
    <property type="match status" value="1"/>
</dbReference>
<feature type="transmembrane region" description="Helical" evidence="6">
    <location>
        <begin position="51"/>
        <end position="71"/>
    </location>
</feature>
<evidence type="ECO:0000256" key="6">
    <source>
        <dbReference type="SAM" id="Phobius"/>
    </source>
</evidence>
<keyword evidence="3 6" id="KW-0812">Transmembrane</keyword>
<evidence type="ECO:0000256" key="3">
    <source>
        <dbReference type="ARBA" id="ARBA00022692"/>
    </source>
</evidence>
<feature type="domain" description="Major facilitator superfamily (MFS) profile" evidence="7">
    <location>
        <begin position="231"/>
        <end position="411"/>
    </location>
</feature>
<keyword evidence="5 6" id="KW-0472">Membrane</keyword>
<evidence type="ECO:0000259" key="7">
    <source>
        <dbReference type="PROSITE" id="PS50850"/>
    </source>
</evidence>
<evidence type="ECO:0000256" key="4">
    <source>
        <dbReference type="ARBA" id="ARBA00022989"/>
    </source>
</evidence>
<dbReference type="InterPro" id="IPR020846">
    <property type="entry name" value="MFS_dom"/>
</dbReference>
<feature type="transmembrane region" description="Helical" evidence="6">
    <location>
        <begin position="270"/>
        <end position="288"/>
    </location>
</feature>
<sequence length="411" mass="42720">MEDATIPVRSRPAIPARLRAVIAAASISSIGDGAWTAAVPLAAAAVTRDPIAISVVSAASLLPWLVVSPFARALVDRWPHRSTLVIADLTRGIAVALITVLVVADKASVLLLAAGAFVVMAGAVFHGAAAQSVVADMTDHDPDLRNRVNGSVSAAETTGTSLVGPPAGSAAFVVAPWLPFLADAISFIGSAVLLSTVPKRPRQADDAPTPARESVRVAIWSGMKWLARHRELRTLALLTGAANFTTTMVYALLVLYATNSDGLGLHDREFGFLIVALAIGGIIGGPVAPRVLRRLSFQRAVVLAIAIRTLLWPLLALTSSAILAGACLAVAGLASSIVTVSVVSARQHFTPREMLGRVVTSFRTIGNGAGPLGALFGGLIASHWSINTAFWIAGIVMACCLLLASRTILRR</sequence>
<keyword evidence="4 6" id="KW-1133">Transmembrane helix</keyword>
<feature type="transmembrane region" description="Helical" evidence="6">
    <location>
        <begin position="109"/>
        <end position="129"/>
    </location>
</feature>
<feature type="transmembrane region" description="Helical" evidence="6">
    <location>
        <begin position="235"/>
        <end position="258"/>
    </location>
</feature>
<accession>A0ABP4TZ83</accession>
<feature type="transmembrane region" description="Helical" evidence="6">
    <location>
        <begin position="322"/>
        <end position="343"/>
    </location>
</feature>
<dbReference type="Proteomes" id="UP001500280">
    <property type="component" value="Unassembled WGS sequence"/>
</dbReference>
<comment type="subcellular location">
    <subcellularLocation>
        <location evidence="1">Cell membrane</location>
        <topology evidence="1">Multi-pass membrane protein</topology>
    </subcellularLocation>
</comment>
<protein>
    <submittedName>
        <fullName evidence="8">MFS transporter</fullName>
    </submittedName>
</protein>
<dbReference type="CDD" id="cd06173">
    <property type="entry name" value="MFS_MefA_like"/>
    <property type="match status" value="1"/>
</dbReference>
<organism evidence="8 9">
    <name type="scientific">Kribbella yunnanensis</name>
    <dbReference type="NCBI Taxonomy" id="190194"/>
    <lineage>
        <taxon>Bacteria</taxon>
        <taxon>Bacillati</taxon>
        <taxon>Actinomycetota</taxon>
        <taxon>Actinomycetes</taxon>
        <taxon>Propionibacteriales</taxon>
        <taxon>Kribbellaceae</taxon>
        <taxon>Kribbella</taxon>
    </lineage>
</organism>
<gene>
    <name evidence="8" type="ORF">GCM10009745_48050</name>
</gene>
<feature type="transmembrane region" description="Helical" evidence="6">
    <location>
        <begin position="390"/>
        <end position="409"/>
    </location>
</feature>
<evidence type="ECO:0000256" key="2">
    <source>
        <dbReference type="ARBA" id="ARBA00022475"/>
    </source>
</evidence>
<dbReference type="EMBL" id="BAAANF010000017">
    <property type="protein sequence ID" value="GAA1696392.1"/>
    <property type="molecule type" value="Genomic_DNA"/>
</dbReference>
<evidence type="ECO:0000256" key="5">
    <source>
        <dbReference type="ARBA" id="ARBA00023136"/>
    </source>
</evidence>
<evidence type="ECO:0000313" key="9">
    <source>
        <dbReference type="Proteomes" id="UP001500280"/>
    </source>
</evidence>
<dbReference type="Gene3D" id="1.20.1250.20">
    <property type="entry name" value="MFS general substrate transporter like domains"/>
    <property type="match status" value="1"/>
</dbReference>
<feature type="transmembrane region" description="Helical" evidence="6">
    <location>
        <begin position="364"/>
        <end position="384"/>
    </location>
</feature>
<dbReference type="PROSITE" id="PS50850">
    <property type="entry name" value="MFS"/>
    <property type="match status" value="1"/>
</dbReference>
<dbReference type="PANTHER" id="PTHR23513:SF6">
    <property type="entry name" value="MAJOR FACILITATOR SUPERFAMILY ASSOCIATED DOMAIN-CONTAINING PROTEIN"/>
    <property type="match status" value="1"/>
</dbReference>
<evidence type="ECO:0000256" key="1">
    <source>
        <dbReference type="ARBA" id="ARBA00004651"/>
    </source>
</evidence>
<keyword evidence="2" id="KW-1003">Cell membrane</keyword>
<reference evidence="9" key="1">
    <citation type="journal article" date="2019" name="Int. J. Syst. Evol. Microbiol.">
        <title>The Global Catalogue of Microorganisms (GCM) 10K type strain sequencing project: providing services to taxonomists for standard genome sequencing and annotation.</title>
        <authorList>
            <consortium name="The Broad Institute Genomics Platform"/>
            <consortium name="The Broad Institute Genome Sequencing Center for Infectious Disease"/>
            <person name="Wu L."/>
            <person name="Ma J."/>
        </authorList>
    </citation>
    <scope>NUCLEOTIDE SEQUENCE [LARGE SCALE GENOMIC DNA]</scope>
    <source>
        <strain evidence="9">JCM 14307</strain>
    </source>
</reference>
<dbReference type="SUPFAM" id="SSF103473">
    <property type="entry name" value="MFS general substrate transporter"/>
    <property type="match status" value="1"/>
</dbReference>
<dbReference type="PANTHER" id="PTHR23513">
    <property type="entry name" value="INTEGRAL MEMBRANE EFFLUX PROTEIN-RELATED"/>
    <property type="match status" value="1"/>
</dbReference>
<feature type="transmembrane region" description="Helical" evidence="6">
    <location>
        <begin position="300"/>
        <end position="316"/>
    </location>
</feature>
<dbReference type="InterPro" id="IPR011701">
    <property type="entry name" value="MFS"/>
</dbReference>
<comment type="caution">
    <text evidence="8">The sequence shown here is derived from an EMBL/GenBank/DDBJ whole genome shotgun (WGS) entry which is preliminary data.</text>
</comment>
<keyword evidence="9" id="KW-1185">Reference proteome</keyword>
<feature type="transmembrane region" description="Helical" evidence="6">
    <location>
        <begin position="83"/>
        <end position="103"/>
    </location>
</feature>
<dbReference type="RefSeq" id="WP_344156083.1">
    <property type="nucleotide sequence ID" value="NZ_BAAANF010000017.1"/>
</dbReference>
<name>A0ABP4TZ83_9ACTN</name>
<dbReference type="InterPro" id="IPR036259">
    <property type="entry name" value="MFS_trans_sf"/>
</dbReference>